<keyword evidence="5" id="KW-1015">Disulfide bond</keyword>
<dbReference type="InterPro" id="IPR050924">
    <property type="entry name" value="Peroxiredoxin_BCP/PrxQ"/>
</dbReference>
<proteinExistence type="inferred from homology"/>
<dbReference type="InterPro" id="IPR000866">
    <property type="entry name" value="AhpC/TSA"/>
</dbReference>
<dbReference type="EC" id="1.11.1.24" evidence="1"/>
<evidence type="ECO:0000313" key="12">
    <source>
        <dbReference type="EMBL" id="TDL17886.1"/>
    </source>
</evidence>
<keyword evidence="4" id="KW-0560">Oxidoreductase</keyword>
<dbReference type="GO" id="GO:0008379">
    <property type="term" value="F:thioredoxin peroxidase activity"/>
    <property type="evidence" value="ECO:0007669"/>
    <property type="project" value="TreeGrafter"/>
</dbReference>
<dbReference type="GO" id="GO:0005737">
    <property type="term" value="C:cytoplasm"/>
    <property type="evidence" value="ECO:0007669"/>
    <property type="project" value="TreeGrafter"/>
</dbReference>
<evidence type="ECO:0000256" key="1">
    <source>
        <dbReference type="ARBA" id="ARBA00013017"/>
    </source>
</evidence>
<organism evidence="12 13">
    <name type="scientific">Rickenella mellea</name>
    <dbReference type="NCBI Taxonomy" id="50990"/>
    <lineage>
        <taxon>Eukaryota</taxon>
        <taxon>Fungi</taxon>
        <taxon>Dikarya</taxon>
        <taxon>Basidiomycota</taxon>
        <taxon>Agaricomycotina</taxon>
        <taxon>Agaricomycetes</taxon>
        <taxon>Hymenochaetales</taxon>
        <taxon>Rickenellaceae</taxon>
        <taxon>Rickenella</taxon>
    </lineage>
</organism>
<feature type="compositionally biased region" description="Low complexity" evidence="10">
    <location>
        <begin position="254"/>
        <end position="269"/>
    </location>
</feature>
<feature type="region of interest" description="Disordered" evidence="10">
    <location>
        <begin position="162"/>
        <end position="299"/>
    </location>
</feature>
<dbReference type="Proteomes" id="UP000294933">
    <property type="component" value="Unassembled WGS sequence"/>
</dbReference>
<dbReference type="PANTHER" id="PTHR42801">
    <property type="entry name" value="THIOREDOXIN-DEPENDENT PEROXIDE REDUCTASE"/>
    <property type="match status" value="1"/>
</dbReference>
<dbReference type="STRING" id="50990.A0A4Y7PS73"/>
<evidence type="ECO:0000256" key="5">
    <source>
        <dbReference type="ARBA" id="ARBA00023157"/>
    </source>
</evidence>
<dbReference type="AlphaFoldDB" id="A0A4Y7PS73"/>
<sequence>MAPNPLIGKKAPEFSAPNYTGETFTFTPGASGHPVALFFYPKSGSYGCTKEACHFRDALTEKDVFKSNAIEVIGVSPDSVEKQKAFVEKNKLTYPILSDAKGEVRKLYGVSKGLLGLSESGRVTFVIGADGIVKDAMDSTLNFGAHSKFVTTWLAGLAKKEPTKDTKAADSAPAATPAAAESTPAAIAASESAAPTSDAPTNDAPTTDTPAPAEATATAATTTTTAEPTTTETAEPAAPAPISEVPAPTQDTSAAAPVPEATPAAAEPTGPGPEPSVEEEPRHGGPGGEGPGLGLKGAI</sequence>
<feature type="domain" description="Thioredoxin" evidence="11">
    <location>
        <begin position="5"/>
        <end position="159"/>
    </location>
</feature>
<evidence type="ECO:0000256" key="7">
    <source>
        <dbReference type="ARBA" id="ARBA00032824"/>
    </source>
</evidence>
<accession>A0A4Y7PS73</accession>
<evidence type="ECO:0000256" key="2">
    <source>
        <dbReference type="ARBA" id="ARBA00022559"/>
    </source>
</evidence>
<dbReference type="PROSITE" id="PS51352">
    <property type="entry name" value="THIOREDOXIN_2"/>
    <property type="match status" value="1"/>
</dbReference>
<evidence type="ECO:0000256" key="6">
    <source>
        <dbReference type="ARBA" id="ARBA00023284"/>
    </source>
</evidence>
<dbReference type="GO" id="GO:0045454">
    <property type="term" value="P:cell redox homeostasis"/>
    <property type="evidence" value="ECO:0007669"/>
    <property type="project" value="TreeGrafter"/>
</dbReference>
<dbReference type="OrthoDB" id="338622at2759"/>
<dbReference type="Pfam" id="PF00578">
    <property type="entry name" value="AhpC-TSA"/>
    <property type="match status" value="1"/>
</dbReference>
<dbReference type="InterPro" id="IPR013766">
    <property type="entry name" value="Thioredoxin_domain"/>
</dbReference>
<keyword evidence="2" id="KW-0575">Peroxidase</keyword>
<evidence type="ECO:0000256" key="3">
    <source>
        <dbReference type="ARBA" id="ARBA00022862"/>
    </source>
</evidence>
<gene>
    <name evidence="12" type="ORF">BD410DRAFT_793924</name>
</gene>
<evidence type="ECO:0000256" key="8">
    <source>
        <dbReference type="ARBA" id="ARBA00038489"/>
    </source>
</evidence>
<reference evidence="12 13" key="1">
    <citation type="submission" date="2018-06" db="EMBL/GenBank/DDBJ databases">
        <title>A transcriptomic atlas of mushroom development highlights an independent origin of complex multicellularity.</title>
        <authorList>
            <consortium name="DOE Joint Genome Institute"/>
            <person name="Krizsan K."/>
            <person name="Almasi E."/>
            <person name="Merenyi Z."/>
            <person name="Sahu N."/>
            <person name="Viragh M."/>
            <person name="Koszo T."/>
            <person name="Mondo S."/>
            <person name="Kiss B."/>
            <person name="Balint B."/>
            <person name="Kues U."/>
            <person name="Barry K."/>
            <person name="Hegedus J.C."/>
            <person name="Henrissat B."/>
            <person name="Johnson J."/>
            <person name="Lipzen A."/>
            <person name="Ohm R."/>
            <person name="Nagy I."/>
            <person name="Pangilinan J."/>
            <person name="Yan J."/>
            <person name="Xiong Y."/>
            <person name="Grigoriev I.V."/>
            <person name="Hibbett D.S."/>
            <person name="Nagy L.G."/>
        </authorList>
    </citation>
    <scope>NUCLEOTIDE SEQUENCE [LARGE SCALE GENOMIC DNA]</scope>
    <source>
        <strain evidence="12 13">SZMC22713</strain>
    </source>
</reference>
<dbReference type="EMBL" id="ML170215">
    <property type="protein sequence ID" value="TDL17886.1"/>
    <property type="molecule type" value="Genomic_DNA"/>
</dbReference>
<feature type="compositionally biased region" description="Gly residues" evidence="10">
    <location>
        <begin position="284"/>
        <end position="299"/>
    </location>
</feature>
<feature type="compositionally biased region" description="Low complexity" evidence="10">
    <location>
        <begin position="169"/>
        <end position="241"/>
    </location>
</feature>
<name>A0A4Y7PS73_9AGAM</name>
<dbReference type="SUPFAM" id="SSF52833">
    <property type="entry name" value="Thioredoxin-like"/>
    <property type="match status" value="1"/>
</dbReference>
<comment type="catalytic activity">
    <reaction evidence="9">
        <text>a hydroperoxide + [thioredoxin]-dithiol = an alcohol + [thioredoxin]-disulfide + H2O</text>
        <dbReference type="Rhea" id="RHEA:62620"/>
        <dbReference type="Rhea" id="RHEA-COMP:10698"/>
        <dbReference type="Rhea" id="RHEA-COMP:10700"/>
        <dbReference type="ChEBI" id="CHEBI:15377"/>
        <dbReference type="ChEBI" id="CHEBI:29950"/>
        <dbReference type="ChEBI" id="CHEBI:30879"/>
        <dbReference type="ChEBI" id="CHEBI:35924"/>
        <dbReference type="ChEBI" id="CHEBI:50058"/>
        <dbReference type="EC" id="1.11.1.24"/>
    </reaction>
</comment>
<protein>
    <recommendedName>
        <fullName evidence="1">thioredoxin-dependent peroxiredoxin</fullName>
        <ecNumber evidence="1">1.11.1.24</ecNumber>
    </recommendedName>
    <alternativeName>
        <fullName evidence="7">Thioredoxin peroxidase</fullName>
    </alternativeName>
</protein>
<evidence type="ECO:0000256" key="9">
    <source>
        <dbReference type="ARBA" id="ARBA00049091"/>
    </source>
</evidence>
<evidence type="ECO:0000256" key="4">
    <source>
        <dbReference type="ARBA" id="ARBA00023002"/>
    </source>
</evidence>
<dbReference type="PANTHER" id="PTHR42801:SF8">
    <property type="entry name" value="PEROXIREDOXIN RV1608C-RELATED"/>
    <property type="match status" value="1"/>
</dbReference>
<dbReference type="VEuPathDB" id="FungiDB:BD410DRAFT_793924"/>
<evidence type="ECO:0000313" key="13">
    <source>
        <dbReference type="Proteomes" id="UP000294933"/>
    </source>
</evidence>
<dbReference type="InterPro" id="IPR036249">
    <property type="entry name" value="Thioredoxin-like_sf"/>
</dbReference>
<comment type="similarity">
    <text evidence="8">Belongs to the peroxiredoxin family. BCP/PrxQ subfamily.</text>
</comment>
<keyword evidence="13" id="KW-1185">Reference proteome</keyword>
<evidence type="ECO:0000256" key="10">
    <source>
        <dbReference type="SAM" id="MobiDB-lite"/>
    </source>
</evidence>
<dbReference type="GO" id="GO:0034599">
    <property type="term" value="P:cellular response to oxidative stress"/>
    <property type="evidence" value="ECO:0007669"/>
    <property type="project" value="TreeGrafter"/>
</dbReference>
<keyword evidence="6" id="KW-0676">Redox-active center</keyword>
<dbReference type="Gene3D" id="3.40.30.10">
    <property type="entry name" value="Glutaredoxin"/>
    <property type="match status" value="1"/>
</dbReference>
<dbReference type="CDD" id="cd03017">
    <property type="entry name" value="PRX_BCP"/>
    <property type="match status" value="1"/>
</dbReference>
<evidence type="ECO:0000259" key="11">
    <source>
        <dbReference type="PROSITE" id="PS51352"/>
    </source>
</evidence>
<keyword evidence="3" id="KW-0049">Antioxidant</keyword>